<reference evidence="3" key="1">
    <citation type="journal article" date="2014" name="Front. Microbiol.">
        <title>High frequency of phylogenetically diverse reductive dehalogenase-homologous genes in deep subseafloor sedimentary metagenomes.</title>
        <authorList>
            <person name="Kawai M."/>
            <person name="Futagami T."/>
            <person name="Toyoda A."/>
            <person name="Takaki Y."/>
            <person name="Nishi S."/>
            <person name="Hori S."/>
            <person name="Arai W."/>
            <person name="Tsubouchi T."/>
            <person name="Morono Y."/>
            <person name="Uchiyama I."/>
            <person name="Ito T."/>
            <person name="Fujiyama A."/>
            <person name="Inagaki F."/>
            <person name="Takami H."/>
        </authorList>
    </citation>
    <scope>NUCLEOTIDE SEQUENCE</scope>
    <source>
        <strain evidence="3">Expedition CK06-06</strain>
    </source>
</reference>
<dbReference type="SUPFAM" id="SSF56762">
    <property type="entry name" value="HydB/Nqo4-like"/>
    <property type="match status" value="1"/>
</dbReference>
<evidence type="ECO:0000256" key="1">
    <source>
        <dbReference type="ARBA" id="ARBA00023002"/>
    </source>
</evidence>
<name>X1U2S3_9ZZZZ</name>
<feature type="non-terminal residue" evidence="3">
    <location>
        <position position="242"/>
    </location>
</feature>
<dbReference type="Pfam" id="PF00346">
    <property type="entry name" value="Complex1_49kDa"/>
    <property type="match status" value="1"/>
</dbReference>
<feature type="non-terminal residue" evidence="3">
    <location>
        <position position="1"/>
    </location>
</feature>
<gene>
    <name evidence="3" type="ORF">S12H4_51173</name>
</gene>
<proteinExistence type="predicted"/>
<evidence type="ECO:0000259" key="2">
    <source>
        <dbReference type="Pfam" id="PF00346"/>
    </source>
</evidence>
<dbReference type="EMBL" id="BARW01032308">
    <property type="protein sequence ID" value="GAJ11868.1"/>
    <property type="molecule type" value="Genomic_DNA"/>
</dbReference>
<evidence type="ECO:0000313" key="3">
    <source>
        <dbReference type="EMBL" id="GAJ11868.1"/>
    </source>
</evidence>
<sequence>EGIERLTGVEVPARARFLRTVWAELSRMHSHLLWLGLLADAFGFESLFMQVWRVREIILDILEMTTGHRVIHSTCIVGGARRDIDTEMAEKIKEMLAQFKQLMDKTILPTILKDPTVKQRTVGKGVLSKQQAQLLGAAGPTLRGSGVASDIRMTGYAAFKEVGFESIVETAGDSYARTLVRVREIYQSRDIVLKTLSMMPQGAILVRVDSYPTGETVHRVEQPRGELFYYIKGNGTNHLERL</sequence>
<dbReference type="InterPro" id="IPR029014">
    <property type="entry name" value="NiFe-Hase_large"/>
</dbReference>
<dbReference type="Gene3D" id="1.10.645.10">
    <property type="entry name" value="Cytochrome-c3 Hydrogenase, chain B"/>
    <property type="match status" value="1"/>
</dbReference>
<dbReference type="InterPro" id="IPR052197">
    <property type="entry name" value="ComplexI_49kDa-like"/>
</dbReference>
<comment type="caution">
    <text evidence="3">The sequence shown here is derived from an EMBL/GenBank/DDBJ whole genome shotgun (WGS) entry which is preliminary data.</text>
</comment>
<dbReference type="GO" id="GO:0016651">
    <property type="term" value="F:oxidoreductase activity, acting on NAD(P)H"/>
    <property type="evidence" value="ECO:0007669"/>
    <property type="project" value="InterPro"/>
</dbReference>
<protein>
    <recommendedName>
        <fullName evidence="2">NADH-quinone oxidoreductase subunit D domain-containing protein</fullName>
    </recommendedName>
</protein>
<keyword evidence="1" id="KW-0560">Oxidoreductase</keyword>
<dbReference type="AlphaFoldDB" id="X1U2S3"/>
<dbReference type="PANTHER" id="PTHR43485:SF1">
    <property type="entry name" value="FORMATE HYDROGENLYASE SUBUNIT 5-RELATED"/>
    <property type="match status" value="1"/>
</dbReference>
<organism evidence="3">
    <name type="scientific">marine sediment metagenome</name>
    <dbReference type="NCBI Taxonomy" id="412755"/>
    <lineage>
        <taxon>unclassified sequences</taxon>
        <taxon>metagenomes</taxon>
        <taxon>ecological metagenomes</taxon>
    </lineage>
</organism>
<feature type="domain" description="NADH-quinone oxidoreductase subunit D" evidence="2">
    <location>
        <begin position="43"/>
        <end position="207"/>
    </location>
</feature>
<dbReference type="GO" id="GO:0048038">
    <property type="term" value="F:quinone binding"/>
    <property type="evidence" value="ECO:0007669"/>
    <property type="project" value="InterPro"/>
</dbReference>
<dbReference type="GO" id="GO:0051287">
    <property type="term" value="F:NAD binding"/>
    <property type="evidence" value="ECO:0007669"/>
    <property type="project" value="InterPro"/>
</dbReference>
<accession>X1U2S3</accession>
<dbReference type="PANTHER" id="PTHR43485">
    <property type="entry name" value="HYDROGENASE-4 COMPONENT G"/>
    <property type="match status" value="1"/>
</dbReference>
<dbReference type="InterPro" id="IPR001135">
    <property type="entry name" value="NADH_Q_OxRdtase_suD"/>
</dbReference>